<sequence length="30" mass="3267">MGQGRTKNQKPPPPPPDPIAVRKWTGLSDP</sequence>
<organism evidence="2 3">
    <name type="scientific">Corchorus olitorius</name>
    <dbReference type="NCBI Taxonomy" id="93759"/>
    <lineage>
        <taxon>Eukaryota</taxon>
        <taxon>Viridiplantae</taxon>
        <taxon>Streptophyta</taxon>
        <taxon>Embryophyta</taxon>
        <taxon>Tracheophyta</taxon>
        <taxon>Spermatophyta</taxon>
        <taxon>Magnoliopsida</taxon>
        <taxon>eudicotyledons</taxon>
        <taxon>Gunneridae</taxon>
        <taxon>Pentapetalae</taxon>
        <taxon>rosids</taxon>
        <taxon>malvids</taxon>
        <taxon>Malvales</taxon>
        <taxon>Malvaceae</taxon>
        <taxon>Grewioideae</taxon>
        <taxon>Apeibeae</taxon>
        <taxon>Corchorus</taxon>
    </lineage>
</organism>
<feature type="region of interest" description="Disordered" evidence="1">
    <location>
        <begin position="1"/>
        <end position="30"/>
    </location>
</feature>
<protein>
    <submittedName>
        <fullName evidence="2">Uncharacterized protein</fullName>
    </submittedName>
</protein>
<proteinExistence type="predicted"/>
<keyword evidence="3" id="KW-1185">Reference proteome</keyword>
<gene>
    <name evidence="2" type="ORF">COLO4_12210</name>
</gene>
<dbReference type="AlphaFoldDB" id="A0A1R3K1Z4"/>
<evidence type="ECO:0000313" key="2">
    <source>
        <dbReference type="EMBL" id="OMP01018.1"/>
    </source>
</evidence>
<dbReference type="Proteomes" id="UP000187203">
    <property type="component" value="Unassembled WGS sequence"/>
</dbReference>
<evidence type="ECO:0000256" key="1">
    <source>
        <dbReference type="SAM" id="MobiDB-lite"/>
    </source>
</evidence>
<accession>A0A1R3K1Z4</accession>
<dbReference type="EMBL" id="AWUE01014862">
    <property type="protein sequence ID" value="OMP01018.1"/>
    <property type="molecule type" value="Genomic_DNA"/>
</dbReference>
<evidence type="ECO:0000313" key="3">
    <source>
        <dbReference type="Proteomes" id="UP000187203"/>
    </source>
</evidence>
<reference evidence="3" key="1">
    <citation type="submission" date="2013-09" db="EMBL/GenBank/DDBJ databases">
        <title>Corchorus olitorius genome sequencing.</title>
        <authorList>
            <person name="Alam M."/>
            <person name="Haque M.S."/>
            <person name="Islam M.S."/>
            <person name="Emdad E.M."/>
            <person name="Islam M.M."/>
            <person name="Ahmed B."/>
            <person name="Halim A."/>
            <person name="Hossen Q.M.M."/>
            <person name="Hossain M.Z."/>
            <person name="Ahmed R."/>
            <person name="Khan M.M."/>
            <person name="Islam R."/>
            <person name="Rashid M.M."/>
            <person name="Khan S.A."/>
            <person name="Rahman M.S."/>
            <person name="Alam M."/>
            <person name="Yahiya A.S."/>
            <person name="Khan M.S."/>
            <person name="Azam M.S."/>
            <person name="Haque T."/>
            <person name="Lashkar M.Z.H."/>
            <person name="Akhand A.I."/>
            <person name="Morshed G."/>
            <person name="Roy S."/>
            <person name="Uddin K.S."/>
            <person name="Rabeya T."/>
            <person name="Hossain A.S."/>
            <person name="Chowdhury A."/>
            <person name="Snigdha A.R."/>
            <person name="Mortoza M.S."/>
            <person name="Matin S.A."/>
            <person name="Hoque S.M.E."/>
            <person name="Islam M.K."/>
            <person name="Roy D.K."/>
            <person name="Haider R."/>
            <person name="Moosa M.M."/>
            <person name="Elias S.M."/>
            <person name="Hasan A.M."/>
            <person name="Jahan S."/>
            <person name="Shafiuddin M."/>
            <person name="Mahmood N."/>
            <person name="Shommy N.S."/>
        </authorList>
    </citation>
    <scope>NUCLEOTIDE SEQUENCE [LARGE SCALE GENOMIC DNA]</scope>
    <source>
        <strain evidence="3">cv. O-4</strain>
    </source>
</reference>
<name>A0A1R3K1Z4_9ROSI</name>
<comment type="caution">
    <text evidence="2">The sequence shown here is derived from an EMBL/GenBank/DDBJ whole genome shotgun (WGS) entry which is preliminary data.</text>
</comment>